<feature type="transmembrane region" description="Helical" evidence="9">
    <location>
        <begin position="392"/>
        <end position="414"/>
    </location>
</feature>
<comment type="subcellular location">
    <subcellularLocation>
        <location evidence="1">Cell membrane</location>
        <topology evidence="1">Multi-pass membrane protein</topology>
    </subcellularLocation>
</comment>
<evidence type="ECO:0000256" key="6">
    <source>
        <dbReference type="ARBA" id="ARBA00022989"/>
    </source>
</evidence>
<evidence type="ECO:0000256" key="2">
    <source>
        <dbReference type="ARBA" id="ARBA00008537"/>
    </source>
</evidence>
<dbReference type="InterPro" id="IPR036259">
    <property type="entry name" value="MFS_trans_sf"/>
</dbReference>
<evidence type="ECO:0000313" key="12">
    <source>
        <dbReference type="Proteomes" id="UP000626026"/>
    </source>
</evidence>
<accession>A0ABR7RQ46</accession>
<keyword evidence="4" id="KW-1003">Cell membrane</keyword>
<evidence type="ECO:0000256" key="3">
    <source>
        <dbReference type="ARBA" id="ARBA00022448"/>
    </source>
</evidence>
<dbReference type="PANTHER" id="PTHR42718:SF9">
    <property type="entry name" value="MAJOR FACILITATOR SUPERFAMILY MULTIDRUG TRANSPORTER MFSC"/>
    <property type="match status" value="1"/>
</dbReference>
<dbReference type="Gene3D" id="1.20.1720.10">
    <property type="entry name" value="Multidrug resistance protein D"/>
    <property type="match status" value="1"/>
</dbReference>
<dbReference type="SUPFAM" id="SSF103473">
    <property type="entry name" value="MFS general substrate transporter"/>
    <property type="match status" value="1"/>
</dbReference>
<feature type="transmembrane region" description="Helical" evidence="9">
    <location>
        <begin position="133"/>
        <end position="150"/>
    </location>
</feature>
<dbReference type="Gene3D" id="1.20.1250.20">
    <property type="entry name" value="MFS general substrate transporter like domains"/>
    <property type="match status" value="1"/>
</dbReference>
<feature type="transmembrane region" description="Helical" evidence="9">
    <location>
        <begin position="99"/>
        <end position="127"/>
    </location>
</feature>
<feature type="transmembrane region" description="Helical" evidence="9">
    <location>
        <begin position="157"/>
        <end position="180"/>
    </location>
</feature>
<name>A0ABR7RQ46_9PROT</name>
<evidence type="ECO:0000313" key="11">
    <source>
        <dbReference type="EMBL" id="MBC9208471.1"/>
    </source>
</evidence>
<dbReference type="InterPro" id="IPR020846">
    <property type="entry name" value="MFS_dom"/>
</dbReference>
<dbReference type="InterPro" id="IPR011701">
    <property type="entry name" value="MFS"/>
</dbReference>
<organism evidence="11 12">
    <name type="scientific">Teichococcus aerophilus</name>
    <dbReference type="NCBI Taxonomy" id="1224513"/>
    <lineage>
        <taxon>Bacteria</taxon>
        <taxon>Pseudomonadati</taxon>
        <taxon>Pseudomonadota</taxon>
        <taxon>Alphaproteobacteria</taxon>
        <taxon>Acetobacterales</taxon>
        <taxon>Roseomonadaceae</taxon>
        <taxon>Roseomonas</taxon>
    </lineage>
</organism>
<feature type="compositionally biased region" description="Pro residues" evidence="8">
    <location>
        <begin position="13"/>
        <end position="22"/>
    </location>
</feature>
<protein>
    <submittedName>
        <fullName evidence="11">DHA2 family efflux MFS transporter permease subunit</fullName>
    </submittedName>
</protein>
<dbReference type="PROSITE" id="PS50850">
    <property type="entry name" value="MFS"/>
    <property type="match status" value="1"/>
</dbReference>
<gene>
    <name evidence="11" type="ORF">IBL26_16610</name>
</gene>
<feature type="transmembrane region" description="Helical" evidence="9">
    <location>
        <begin position="217"/>
        <end position="236"/>
    </location>
</feature>
<feature type="transmembrane region" description="Helical" evidence="9">
    <location>
        <begin position="72"/>
        <end position="92"/>
    </location>
</feature>
<dbReference type="Pfam" id="PF07690">
    <property type="entry name" value="MFS_1"/>
    <property type="match status" value="1"/>
</dbReference>
<evidence type="ECO:0000256" key="7">
    <source>
        <dbReference type="ARBA" id="ARBA00023136"/>
    </source>
</evidence>
<evidence type="ECO:0000256" key="4">
    <source>
        <dbReference type="ARBA" id="ARBA00022475"/>
    </source>
</evidence>
<feature type="transmembrane region" description="Helical" evidence="9">
    <location>
        <begin position="186"/>
        <end position="208"/>
    </location>
</feature>
<reference evidence="11 12" key="1">
    <citation type="journal article" date="2013" name="Int. J. Syst. Evol. Microbiol.">
        <title>Roseomonas aerophila sp. nov., isolated from air.</title>
        <authorList>
            <person name="Kim S.J."/>
            <person name="Weon H.Y."/>
            <person name="Ahn J.H."/>
            <person name="Hong S.B."/>
            <person name="Seok S.J."/>
            <person name="Whang K.S."/>
            <person name="Kwon S.W."/>
        </authorList>
    </citation>
    <scope>NUCLEOTIDE SEQUENCE [LARGE SCALE GENOMIC DNA]</scope>
    <source>
        <strain evidence="11 12">NBRC 108923</strain>
    </source>
</reference>
<keyword evidence="5 9" id="KW-0812">Transmembrane</keyword>
<dbReference type="InterPro" id="IPR004638">
    <property type="entry name" value="EmrB-like"/>
</dbReference>
<keyword evidence="7 9" id="KW-0472">Membrane</keyword>
<feature type="transmembrane region" description="Helical" evidence="9">
    <location>
        <begin position="506"/>
        <end position="524"/>
    </location>
</feature>
<feature type="transmembrane region" description="Helical" evidence="9">
    <location>
        <begin position="294"/>
        <end position="314"/>
    </location>
</feature>
<feature type="transmembrane region" description="Helical" evidence="9">
    <location>
        <begin position="326"/>
        <end position="348"/>
    </location>
</feature>
<evidence type="ECO:0000259" key="10">
    <source>
        <dbReference type="PROSITE" id="PS50850"/>
    </source>
</evidence>
<feature type="transmembrane region" description="Helical" evidence="9">
    <location>
        <begin position="355"/>
        <end position="372"/>
    </location>
</feature>
<evidence type="ECO:0000256" key="8">
    <source>
        <dbReference type="SAM" id="MobiDB-lite"/>
    </source>
</evidence>
<feature type="compositionally biased region" description="Low complexity" evidence="8">
    <location>
        <begin position="1"/>
        <end position="12"/>
    </location>
</feature>
<feature type="transmembrane region" description="Helical" evidence="9">
    <location>
        <begin position="256"/>
        <end position="273"/>
    </location>
</feature>
<keyword evidence="6 9" id="KW-1133">Transmembrane helix</keyword>
<proteinExistence type="inferred from homology"/>
<dbReference type="NCBIfam" id="TIGR00711">
    <property type="entry name" value="efflux_EmrB"/>
    <property type="match status" value="1"/>
</dbReference>
<dbReference type="CDD" id="cd17503">
    <property type="entry name" value="MFS_LmrB_MDR_like"/>
    <property type="match status" value="1"/>
</dbReference>
<evidence type="ECO:0000256" key="1">
    <source>
        <dbReference type="ARBA" id="ARBA00004651"/>
    </source>
</evidence>
<dbReference type="EMBL" id="JACTVA010000033">
    <property type="protein sequence ID" value="MBC9208471.1"/>
    <property type="molecule type" value="Genomic_DNA"/>
</dbReference>
<feature type="region of interest" description="Disordered" evidence="8">
    <location>
        <begin position="1"/>
        <end position="22"/>
    </location>
</feature>
<comment type="caution">
    <text evidence="11">The sequence shown here is derived from an EMBL/GenBank/DDBJ whole genome shotgun (WGS) entry which is preliminary data.</text>
</comment>
<feature type="domain" description="Major facilitator superfamily (MFS) profile" evidence="10">
    <location>
        <begin position="34"/>
        <end position="529"/>
    </location>
</feature>
<sequence>MSATTMPAAAAPQAPPQVMPAPPPQAMPTKVRFGFMAMVFGMFMAILDIQIVSASISEIQAGLAASPDEASWVQTSYLIAEIVMIPLSGFLSRLLSTRVLFTASAVGFTVFSLACAMASNLGIMIVFRAAQGFIGGAMIPTVFAASFMLFPPNKRAGATVIIGLTATMAPTIGPTLGGWLTEQLSWHWLFLINVPVGILIATAVWLTVDIDKPDRTLLAKFDWWGLAAMAAFLGSLEYVMEEGPRWDWLQDETVRNLAAVCIVAGIVFFWRALTRPEPIVDLRAFKDRNFTIGCLFSFTMGIGLYGSVYLIPLFLGRVRGYNSMQIGEVMFITGLCMFFAAPIVGKLLGKFDPRILLACGLSLFFLAMWLTARLTSQSAFPQMAFPLGLRGVAMMLCMAPINQIALGTVAPAVLKNASGLYNLMRNLGGAVGLAIINTLVTDRSYLHRVHLDEALNWARAPALHYRDTMADALAGQVGQGAADIAALAKMKALVTQQALVLAYNDVLLVMAGCFLVSLPLVLLLRRPRKGAGGDAH</sequence>
<keyword evidence="3" id="KW-0813">Transport</keyword>
<dbReference type="RefSeq" id="WP_187785629.1">
    <property type="nucleotide sequence ID" value="NZ_JACTVA010000033.1"/>
</dbReference>
<dbReference type="Proteomes" id="UP000626026">
    <property type="component" value="Unassembled WGS sequence"/>
</dbReference>
<evidence type="ECO:0000256" key="5">
    <source>
        <dbReference type="ARBA" id="ARBA00022692"/>
    </source>
</evidence>
<keyword evidence="12" id="KW-1185">Reference proteome</keyword>
<dbReference type="PANTHER" id="PTHR42718">
    <property type="entry name" value="MAJOR FACILITATOR SUPERFAMILY MULTIDRUG TRANSPORTER MFSC"/>
    <property type="match status" value="1"/>
</dbReference>
<evidence type="ECO:0000256" key="9">
    <source>
        <dbReference type="SAM" id="Phobius"/>
    </source>
</evidence>
<comment type="similarity">
    <text evidence="2">Belongs to the major facilitator superfamily. EmrB family.</text>
</comment>
<feature type="transmembrane region" description="Helical" evidence="9">
    <location>
        <begin position="33"/>
        <end position="52"/>
    </location>
</feature>